<proteinExistence type="inferred from homology"/>
<comment type="function">
    <text evidence="2 3">Catalyzes the formation of 2-amino-5-formylamino-6-ribofuranosylamino-4(3H)-pyrimidinone ribonucleotide monophosphate and inorganic phosphate from GTP. Also has an independent pyrophosphate phosphohydrolase activity.</text>
</comment>
<reference evidence="4" key="1">
    <citation type="submission" date="2020-11" db="EMBL/GenBank/DDBJ databases">
        <title>Carbohydrate-dependent, anaerobic sulfur respiration: A novel catabolism in halophilic archaea.</title>
        <authorList>
            <person name="Sorokin D.Y."/>
            <person name="Messina E."/>
            <person name="Smedile F."/>
            <person name="La Cono V."/>
            <person name="Hallsworth J.E."/>
            <person name="Yakimov M.M."/>
        </authorList>
    </citation>
    <scope>NUCLEOTIDE SEQUENCE</scope>
    <source>
        <strain evidence="4">AArc-S</strain>
    </source>
</reference>
<keyword evidence="2" id="KW-0547">Nucleotide-binding</keyword>
<dbReference type="InterPro" id="IPR007839">
    <property type="entry name" value="GTP_CycHdrlase_3"/>
</dbReference>
<accession>A0A897MSW2</accession>
<comment type="catalytic activity">
    <reaction evidence="2 3">
        <text>GTP + 3 H2O = 2-amino-5-formylamino-6-(5-phospho-D-ribosylamino)pyrimidin-4(3H)-one + 2 phosphate + 2 H(+)</text>
        <dbReference type="Rhea" id="RHEA:22468"/>
        <dbReference type="ChEBI" id="CHEBI:15377"/>
        <dbReference type="ChEBI" id="CHEBI:15378"/>
        <dbReference type="ChEBI" id="CHEBI:37565"/>
        <dbReference type="ChEBI" id="CHEBI:43474"/>
        <dbReference type="ChEBI" id="CHEBI:57258"/>
        <dbReference type="EC" id="3.5.4.29"/>
    </reaction>
</comment>
<dbReference type="EMBL" id="CP064786">
    <property type="protein sequence ID" value="QSG01296.1"/>
    <property type="molecule type" value="Genomic_DNA"/>
</dbReference>
<dbReference type="Gene3D" id="3.30.70.270">
    <property type="match status" value="1"/>
</dbReference>
<dbReference type="PANTHER" id="PTHR42202">
    <property type="entry name" value="GTP CYCLOHYDROLASE III"/>
    <property type="match status" value="1"/>
</dbReference>
<dbReference type="PIRSF" id="PIRSF009265">
    <property type="entry name" value="GTP_cyclohydro_3"/>
    <property type="match status" value="1"/>
</dbReference>
<dbReference type="KEGG" id="hara:AArcS_0056"/>
<dbReference type="GO" id="GO:0005525">
    <property type="term" value="F:GTP binding"/>
    <property type="evidence" value="ECO:0007669"/>
    <property type="project" value="UniProtKB-KW"/>
</dbReference>
<dbReference type="AlphaFoldDB" id="A0A897MSW2"/>
<dbReference type="Pfam" id="PF05165">
    <property type="entry name" value="GCH_III"/>
    <property type="match status" value="1"/>
</dbReference>
<dbReference type="GO" id="GO:0043740">
    <property type="term" value="F:GTP cyclohydrolase IIa activity"/>
    <property type="evidence" value="ECO:0007669"/>
    <property type="project" value="UniProtKB-UniRule"/>
</dbReference>
<gene>
    <name evidence="4" type="primary">gch31</name>
    <name evidence="2" type="synonym">gch3</name>
    <name evidence="4" type="ORF">AArcS_0056</name>
</gene>
<sequence>MTSTRESIQISLVQLDNYGPWTVTPSPRRETDLQALQARLYAALADFVGNHDGYAFFDRFDNMIAVTDGMTVPDHERFQEQIRNQFPVTVSIGIGVGRTPTEALGAASQALQAEGSAQDADRTEQLATAGAVGDTRGSLTVAHFDVVDVTGEFTDQKAAGETSLAIQRATVSLASYLREEHEGIARFVGGDNIIALCPSLDEGAFEGAREHVQATTGIDLQVGVGEGETPHKAGYRAKLALEECRETGRRIERFSPQATIDR</sequence>
<organism evidence="4 5">
    <name type="scientific">Natranaeroarchaeum sulfidigenes</name>
    <dbReference type="NCBI Taxonomy" id="2784880"/>
    <lineage>
        <taxon>Archaea</taxon>
        <taxon>Methanobacteriati</taxon>
        <taxon>Methanobacteriota</taxon>
        <taxon>Stenosarchaea group</taxon>
        <taxon>Halobacteria</taxon>
        <taxon>Halobacteriales</taxon>
        <taxon>Natronoarchaeaceae</taxon>
        <taxon>Natranaeroarchaeum</taxon>
    </lineage>
</organism>
<keyword evidence="5" id="KW-1185">Reference proteome</keyword>
<dbReference type="Gene3D" id="3.30.70.1230">
    <property type="entry name" value="Nucleotide cyclase"/>
    <property type="match status" value="1"/>
</dbReference>
<evidence type="ECO:0000256" key="2">
    <source>
        <dbReference type="HAMAP-Rule" id="MF_00608"/>
    </source>
</evidence>
<dbReference type="NCBIfam" id="NF002587">
    <property type="entry name" value="PRK02240.1"/>
    <property type="match status" value="1"/>
</dbReference>
<name>A0A897MSW2_9EURY</name>
<evidence type="ECO:0000313" key="5">
    <source>
        <dbReference type="Proteomes" id="UP000663586"/>
    </source>
</evidence>
<keyword evidence="1 2" id="KW-0378">Hydrolase</keyword>
<dbReference type="PANTHER" id="PTHR42202:SF1">
    <property type="entry name" value="GTP CYCLOHYDROLASE III"/>
    <property type="match status" value="1"/>
</dbReference>
<evidence type="ECO:0000256" key="3">
    <source>
        <dbReference type="PIRNR" id="PIRNR009265"/>
    </source>
</evidence>
<dbReference type="EC" id="3.5.4.29" evidence="2 3"/>
<comment type="similarity">
    <text evidence="2 3">Belongs to the archaeal-type GTP cyclohydrolase family.</text>
</comment>
<keyword evidence="2" id="KW-0342">GTP-binding</keyword>
<evidence type="ECO:0000313" key="4">
    <source>
        <dbReference type="EMBL" id="QSG01296.1"/>
    </source>
</evidence>
<dbReference type="InterPro" id="IPR029787">
    <property type="entry name" value="Nucleotide_cyclase"/>
</dbReference>
<dbReference type="InterPro" id="IPR043128">
    <property type="entry name" value="Rev_trsase/Diguanyl_cyclase"/>
</dbReference>
<dbReference type="Proteomes" id="UP000663586">
    <property type="component" value="Chromosome"/>
</dbReference>
<evidence type="ECO:0000256" key="1">
    <source>
        <dbReference type="ARBA" id="ARBA00022801"/>
    </source>
</evidence>
<protein>
    <recommendedName>
        <fullName evidence="2 3">GTP cyclohydrolase III</fullName>
        <ecNumber evidence="2 3">3.5.4.29</ecNumber>
    </recommendedName>
</protein>
<dbReference type="HAMAP" id="MF_00608">
    <property type="entry name" value="GTP_cyclohydro_3"/>
    <property type="match status" value="1"/>
</dbReference>